<dbReference type="InterPro" id="IPR026960">
    <property type="entry name" value="RVT-Znf"/>
</dbReference>
<sequence length="484" mass="56060">MKTSGFFFTWSNNHEEGSRVYSKLDRVFTNESWLDHFPNTEASFRWGAFSDHSYCLVKHIKAGNRGTKPFRFCNHWVFKEDFRENVLTTWKKHMVTDLQSLHHQLFRVKHILKNCYVKKNEDIIGQYNDARDKFMEAQEALAINPKCPTTVITEKLSLKMVKDAFQRFSEATGLIGNKAKSTAHKVDYARNIWNRMVHPKHRFVGWQIVNNQLLTRDNLSRFLSISSPLCPVCCRENESHQHLLVHCCFTRNLICEITKWCGHFDWSVDFSRWFSKAANNMQERIINTVILATLYTVWTNRNICIFELSCKTASTLSKEIKSCVKSRCLMGSNGGKGKLDSYIFNKYEYCETTIIKDGIFLPWRWLRTPKGGTIDKYNCVHPRSKMVNLVYGMTMDVLGKVRFTQKVEENITCERRRYTQTSSHFEATYPFSATSFASRGMLPPLVPCTCVNFTLWAQDSSSHDVHANLTVLVALSASLSGRMS</sequence>
<dbReference type="Pfam" id="PF13966">
    <property type="entry name" value="zf-RVT"/>
    <property type="match status" value="1"/>
</dbReference>
<dbReference type="Proteomes" id="UP000525078">
    <property type="component" value="Unassembled WGS sequence"/>
</dbReference>
<evidence type="ECO:0000313" key="2">
    <source>
        <dbReference type="EMBL" id="KAF4374875.1"/>
    </source>
</evidence>
<evidence type="ECO:0000259" key="1">
    <source>
        <dbReference type="Pfam" id="PF13966"/>
    </source>
</evidence>
<dbReference type="AlphaFoldDB" id="A0A7J6FW07"/>
<reference evidence="2 3" key="1">
    <citation type="journal article" date="2020" name="bioRxiv">
        <title>Sequence and annotation of 42 cannabis genomes reveals extensive copy number variation in cannabinoid synthesis and pathogen resistance genes.</title>
        <authorList>
            <person name="Mckernan K.J."/>
            <person name="Helbert Y."/>
            <person name="Kane L.T."/>
            <person name="Ebling H."/>
            <person name="Zhang L."/>
            <person name="Liu B."/>
            <person name="Eaton Z."/>
            <person name="Mclaughlin S."/>
            <person name="Kingan S."/>
            <person name="Baybayan P."/>
            <person name="Concepcion G."/>
            <person name="Jordan M."/>
            <person name="Riva A."/>
            <person name="Barbazuk W."/>
            <person name="Harkins T."/>
        </authorList>
    </citation>
    <scope>NUCLEOTIDE SEQUENCE [LARGE SCALE GENOMIC DNA]</scope>
    <source>
        <strain evidence="3">cv. Jamaican Lion 4</strain>
        <tissue evidence="2">Leaf</tissue>
    </source>
</reference>
<dbReference type="PANTHER" id="PTHR33710">
    <property type="entry name" value="BNAC02G09200D PROTEIN"/>
    <property type="match status" value="1"/>
</dbReference>
<protein>
    <recommendedName>
        <fullName evidence="1">Reverse transcriptase zinc-binding domain-containing protein</fullName>
    </recommendedName>
</protein>
<name>A0A7J6FW07_CANSA</name>
<gene>
    <name evidence="2" type="ORF">F8388_015881</name>
</gene>
<proteinExistence type="predicted"/>
<dbReference type="EMBL" id="JAATIP010000093">
    <property type="protein sequence ID" value="KAF4374875.1"/>
    <property type="molecule type" value="Genomic_DNA"/>
</dbReference>
<accession>A0A7J6FW07</accession>
<organism evidence="2 3">
    <name type="scientific">Cannabis sativa</name>
    <name type="common">Hemp</name>
    <name type="synonym">Marijuana</name>
    <dbReference type="NCBI Taxonomy" id="3483"/>
    <lineage>
        <taxon>Eukaryota</taxon>
        <taxon>Viridiplantae</taxon>
        <taxon>Streptophyta</taxon>
        <taxon>Embryophyta</taxon>
        <taxon>Tracheophyta</taxon>
        <taxon>Spermatophyta</taxon>
        <taxon>Magnoliopsida</taxon>
        <taxon>eudicotyledons</taxon>
        <taxon>Gunneridae</taxon>
        <taxon>Pentapetalae</taxon>
        <taxon>rosids</taxon>
        <taxon>fabids</taxon>
        <taxon>Rosales</taxon>
        <taxon>Cannabaceae</taxon>
        <taxon>Cannabis</taxon>
    </lineage>
</organism>
<comment type="caution">
    <text evidence="2">The sequence shown here is derived from an EMBL/GenBank/DDBJ whole genome shotgun (WGS) entry which is preliminary data.</text>
</comment>
<evidence type="ECO:0000313" key="3">
    <source>
        <dbReference type="Proteomes" id="UP000525078"/>
    </source>
</evidence>
<dbReference type="PANTHER" id="PTHR33710:SF71">
    <property type="entry name" value="ENDONUCLEASE_EXONUCLEASE_PHOSPHATASE DOMAIN-CONTAINING PROTEIN"/>
    <property type="match status" value="1"/>
</dbReference>
<feature type="domain" description="Reverse transcriptase zinc-binding" evidence="1">
    <location>
        <begin position="180"/>
        <end position="252"/>
    </location>
</feature>